<dbReference type="PROSITE" id="PS51257">
    <property type="entry name" value="PROKAR_LIPOPROTEIN"/>
    <property type="match status" value="1"/>
</dbReference>
<sequence>MSSGNRAFRVAATGARVITGAAVIAACVVGVATAVHAPWPVVAHDPAQVEVTPVPGDSILVCNGDLRALGRDSGAPLDMLPAASPSLTTGGTAGDPEATRLTGTDLPEADGPELLTGPVDGRTAPLIAGAESITIAADDLAGYAALPCGQPRLESWLVGGSIATGTKDIVTLTNAAEVPTTVTLAVYGPARSTRTVIVPPRSQTALPLTSFATGNDVPVVKVSAVGAPVRAALQSSLVRVLDPAGIDLQDSVPGAQQKLVFTGVEAFAASGDDSEMAVLRVLSPGDDARVQVKVHAEGEAGLADEFTVPVEAGLPAQVSLSGLEPGRYTVEVEADVPLIAGVRQQDGFGLASDFAWVMPAPEIDVDVVFAVPSGPDARLQLANTADSDATVTLEALDGGQPQEIVIPAGETSGIAVEGSTTYRMQTTGPVHAAVALTAPGAIAVLPVQTSAGGEQPITVYP</sequence>
<name>A0A0F0KXS2_9MICO</name>
<accession>A0A0F0KXS2</accession>
<dbReference type="EMBL" id="JYIV01000021">
    <property type="protein sequence ID" value="KJL24061.1"/>
    <property type="molecule type" value="Genomic_DNA"/>
</dbReference>
<gene>
    <name evidence="2" type="ORF">RN51_01226</name>
</gene>
<evidence type="ECO:0000313" key="2">
    <source>
        <dbReference type="EMBL" id="KJL24061.1"/>
    </source>
</evidence>
<dbReference type="InterPro" id="IPR043777">
    <property type="entry name" value="DUF5719"/>
</dbReference>
<organism evidence="2 3">
    <name type="scientific">Microbacterium oxydans</name>
    <dbReference type="NCBI Taxonomy" id="82380"/>
    <lineage>
        <taxon>Bacteria</taxon>
        <taxon>Bacillati</taxon>
        <taxon>Actinomycetota</taxon>
        <taxon>Actinomycetes</taxon>
        <taxon>Micrococcales</taxon>
        <taxon>Microbacteriaceae</taxon>
        <taxon>Microbacterium</taxon>
    </lineage>
</organism>
<evidence type="ECO:0008006" key="4">
    <source>
        <dbReference type="Google" id="ProtNLM"/>
    </source>
</evidence>
<protein>
    <recommendedName>
        <fullName evidence="4">Large extracellular alpha-helical protein</fullName>
    </recommendedName>
</protein>
<evidence type="ECO:0000256" key="1">
    <source>
        <dbReference type="SAM" id="MobiDB-lite"/>
    </source>
</evidence>
<dbReference type="AlphaFoldDB" id="A0A0F0KXS2"/>
<reference evidence="2 3" key="1">
    <citation type="submission" date="2015-02" db="EMBL/GenBank/DDBJ databases">
        <title>Draft genome sequences of ten Microbacterium spp. with emphasis on heavy metal contaminated environments.</title>
        <authorList>
            <person name="Corretto E."/>
        </authorList>
    </citation>
    <scope>NUCLEOTIDE SEQUENCE [LARGE SCALE GENOMIC DNA]</scope>
    <source>
        <strain evidence="2 3">BEL163</strain>
    </source>
</reference>
<feature type="region of interest" description="Disordered" evidence="1">
    <location>
        <begin position="81"/>
        <end position="112"/>
    </location>
</feature>
<evidence type="ECO:0000313" key="3">
    <source>
        <dbReference type="Proteomes" id="UP000033725"/>
    </source>
</evidence>
<dbReference type="RefSeq" id="WP_045263151.1">
    <property type="nucleotide sequence ID" value="NZ_JYIV01000021.1"/>
</dbReference>
<dbReference type="Proteomes" id="UP000033725">
    <property type="component" value="Unassembled WGS sequence"/>
</dbReference>
<dbReference type="Pfam" id="PF18986">
    <property type="entry name" value="DUF5719"/>
    <property type="match status" value="1"/>
</dbReference>
<comment type="caution">
    <text evidence="2">The sequence shown here is derived from an EMBL/GenBank/DDBJ whole genome shotgun (WGS) entry which is preliminary data.</text>
</comment>
<proteinExistence type="predicted"/>
<dbReference type="OrthoDB" id="3264966at2"/>
<dbReference type="PATRIC" id="fig|82380.10.peg.1232"/>